<dbReference type="SUPFAM" id="SSF53335">
    <property type="entry name" value="S-adenosyl-L-methionine-dependent methyltransferases"/>
    <property type="match status" value="1"/>
</dbReference>
<feature type="domain" description="Polysaccharide biosynthesis protein CapD-like" evidence="3">
    <location>
        <begin position="290"/>
        <end position="574"/>
    </location>
</feature>
<dbReference type="CDD" id="cd05237">
    <property type="entry name" value="UDP_invert_4-6DH_SDR_e"/>
    <property type="match status" value="1"/>
</dbReference>
<accession>A0A7K1KN71</accession>
<keyword evidence="2" id="KW-1133">Transmembrane helix</keyword>
<reference evidence="4 5" key="1">
    <citation type="submission" date="2019-11" db="EMBL/GenBank/DDBJ databases">
        <title>Pseudodesulfovibrio alkaliphilus, sp. nov., an alkaliphilic sulfate-reducing bacteria from mud volcano of Taman peninsula, Russia.</title>
        <authorList>
            <person name="Frolova A."/>
            <person name="Merkel A.Y."/>
            <person name="Slobodkin A.I."/>
        </authorList>
    </citation>
    <scope>NUCLEOTIDE SEQUENCE [LARGE SCALE GENOMIC DNA]</scope>
    <source>
        <strain evidence="4 5">F-1</strain>
    </source>
</reference>
<sequence length="620" mass="68578">MKLGLPNFRNLNFYAMLLADMVIFAVALYAAYLFRFDFEVPHFFAVQYQGLLKYVIAFKVALFLFFGLYRGMWRYTSLDDYWRLLRVTALQSLILVSFVVFRFSFVGVPRSIFVIDWVLTLVLCSGLRLLIRAFYARTLSLARSAPGRKDVLVVGAKDAAEKIGRELTTSQGQHNLIGFLDDDPALRGRTIHGRPVLGPVASLGEVAERFGVDEIFLAVSEATAEEMRRMVETCKATGLPYKTLPAMAEIIDGKVAVNTLRDIDYLDLLGRSPVSLDTAGIRQYLCDQTVLITGCGGSIGSELCRQIVRYRPGRLVLVDASEYNLYEIEMELRHALGFDRCTTILGSVADAPLMERTFREHRPSAVFHAAAYKHVPMLERNPWQAVRNNIEGSRTVMQAAVRAGVERFVVVSTDKAVRPTNVMGASKRVTELLMQALSGGPTRFMAVRFGNVVGSSGSVVPLFRRQIASGGPVTVTHPDVTRYFMSISEATQLILQAGSMGEAGTGGEVFVLDMGVPVRIADMARDLIRLSGKEPDVDVEIVFTGLREGEKLFEELITEGEGIVRTEHDKILVVGSADTVRAKDLDSELDALCRAAEAHDGEAIRTILKRLVPEYAPEGN</sequence>
<dbReference type="Proteomes" id="UP000461162">
    <property type="component" value="Unassembled WGS sequence"/>
</dbReference>
<feature type="transmembrane region" description="Helical" evidence="2">
    <location>
        <begin position="12"/>
        <end position="34"/>
    </location>
</feature>
<evidence type="ECO:0000259" key="3">
    <source>
        <dbReference type="Pfam" id="PF02719"/>
    </source>
</evidence>
<organism evidence="4 5">
    <name type="scientific">Pseudodesulfovibrio alkaliphilus</name>
    <dbReference type="NCBI Taxonomy" id="2661613"/>
    <lineage>
        <taxon>Bacteria</taxon>
        <taxon>Pseudomonadati</taxon>
        <taxon>Thermodesulfobacteriota</taxon>
        <taxon>Desulfovibrionia</taxon>
        <taxon>Desulfovibrionales</taxon>
        <taxon>Desulfovibrionaceae</taxon>
    </lineage>
</organism>
<dbReference type="Pfam" id="PF02719">
    <property type="entry name" value="Polysacc_synt_2"/>
    <property type="match status" value="1"/>
</dbReference>
<evidence type="ECO:0000256" key="2">
    <source>
        <dbReference type="SAM" id="Phobius"/>
    </source>
</evidence>
<dbReference type="InterPro" id="IPR029063">
    <property type="entry name" value="SAM-dependent_MTases_sf"/>
</dbReference>
<dbReference type="PANTHER" id="PTHR43318">
    <property type="entry name" value="UDP-N-ACETYLGLUCOSAMINE 4,6-DEHYDRATASE"/>
    <property type="match status" value="1"/>
</dbReference>
<protein>
    <submittedName>
        <fullName evidence="4">NAD-dependent epimerase/dehydratase family protein</fullName>
    </submittedName>
</protein>
<dbReference type="InterPro" id="IPR051203">
    <property type="entry name" value="Polysaccharide_Synthase-Rel"/>
</dbReference>
<evidence type="ECO:0000313" key="4">
    <source>
        <dbReference type="EMBL" id="MUM77509.1"/>
    </source>
</evidence>
<name>A0A7K1KN71_9BACT</name>
<proteinExistence type="inferred from homology"/>
<comment type="similarity">
    <text evidence="1">Belongs to the polysaccharide synthase family.</text>
</comment>
<feature type="transmembrane region" description="Helical" evidence="2">
    <location>
        <begin position="54"/>
        <end position="72"/>
    </location>
</feature>
<gene>
    <name evidence="4" type="ORF">GKC30_07690</name>
</gene>
<feature type="transmembrane region" description="Helical" evidence="2">
    <location>
        <begin position="84"/>
        <end position="105"/>
    </location>
</feature>
<dbReference type="PANTHER" id="PTHR43318:SF1">
    <property type="entry name" value="POLYSACCHARIDE BIOSYNTHESIS PROTEIN EPSC-RELATED"/>
    <property type="match status" value="1"/>
</dbReference>
<dbReference type="RefSeq" id="WP_155933724.1">
    <property type="nucleotide sequence ID" value="NZ_WODC01000004.1"/>
</dbReference>
<dbReference type="Pfam" id="PF13727">
    <property type="entry name" value="CoA_binding_3"/>
    <property type="match status" value="1"/>
</dbReference>
<dbReference type="AlphaFoldDB" id="A0A7K1KN71"/>
<keyword evidence="2" id="KW-0812">Transmembrane</keyword>
<keyword evidence="5" id="KW-1185">Reference proteome</keyword>
<dbReference type="SUPFAM" id="SSF51735">
    <property type="entry name" value="NAD(P)-binding Rossmann-fold domains"/>
    <property type="match status" value="1"/>
</dbReference>
<comment type="caution">
    <text evidence="4">The sequence shown here is derived from an EMBL/GenBank/DDBJ whole genome shotgun (WGS) entry which is preliminary data.</text>
</comment>
<keyword evidence="2" id="KW-0472">Membrane</keyword>
<dbReference type="EMBL" id="WODC01000004">
    <property type="protein sequence ID" value="MUM77509.1"/>
    <property type="molecule type" value="Genomic_DNA"/>
</dbReference>
<dbReference type="InterPro" id="IPR003869">
    <property type="entry name" value="Polysac_CapD-like"/>
</dbReference>
<evidence type="ECO:0000313" key="5">
    <source>
        <dbReference type="Proteomes" id="UP000461162"/>
    </source>
</evidence>
<dbReference type="Gene3D" id="3.40.50.720">
    <property type="entry name" value="NAD(P)-binding Rossmann-like Domain"/>
    <property type="match status" value="2"/>
</dbReference>
<dbReference type="InterPro" id="IPR036291">
    <property type="entry name" value="NAD(P)-bd_dom_sf"/>
</dbReference>
<evidence type="ECO:0000256" key="1">
    <source>
        <dbReference type="ARBA" id="ARBA00007430"/>
    </source>
</evidence>